<dbReference type="PANTHER" id="PTHR20863:SF76">
    <property type="entry name" value="CARRIER DOMAIN-CONTAINING PROTEIN"/>
    <property type="match status" value="1"/>
</dbReference>
<dbReference type="PANTHER" id="PTHR20863">
    <property type="entry name" value="ACYL CARRIER PROTEIN"/>
    <property type="match status" value="1"/>
</dbReference>
<dbReference type="Pfam" id="PF00550">
    <property type="entry name" value="PP-binding"/>
    <property type="match status" value="1"/>
</dbReference>
<evidence type="ECO:0000256" key="3">
    <source>
        <dbReference type="ARBA" id="ARBA00022553"/>
    </source>
</evidence>
<evidence type="ECO:0000256" key="2">
    <source>
        <dbReference type="ARBA" id="ARBA00022516"/>
    </source>
</evidence>
<keyword evidence="6" id="KW-0275">Fatty acid biosynthesis</keyword>
<keyword evidence="3" id="KW-0597">Phosphoprotein</keyword>
<dbReference type="GO" id="GO:0016020">
    <property type="term" value="C:membrane"/>
    <property type="evidence" value="ECO:0007669"/>
    <property type="project" value="GOC"/>
</dbReference>
<name>A0A8J3VG96_9ACTN</name>
<dbReference type="GO" id="GO:0005829">
    <property type="term" value="C:cytosol"/>
    <property type="evidence" value="ECO:0007669"/>
    <property type="project" value="TreeGrafter"/>
</dbReference>
<dbReference type="EMBL" id="BONY01000015">
    <property type="protein sequence ID" value="GIH04902.1"/>
    <property type="molecule type" value="Genomic_DNA"/>
</dbReference>
<evidence type="ECO:0000259" key="7">
    <source>
        <dbReference type="PROSITE" id="PS50075"/>
    </source>
</evidence>
<keyword evidence="2" id="KW-0444">Lipid biosynthesis</keyword>
<evidence type="ECO:0000256" key="1">
    <source>
        <dbReference type="ARBA" id="ARBA00022450"/>
    </source>
</evidence>
<accession>A0A8J3VG96</accession>
<evidence type="ECO:0000313" key="8">
    <source>
        <dbReference type="EMBL" id="GIH04902.1"/>
    </source>
</evidence>
<organism evidence="8 9">
    <name type="scientific">Rhizocola hellebori</name>
    <dbReference type="NCBI Taxonomy" id="1392758"/>
    <lineage>
        <taxon>Bacteria</taxon>
        <taxon>Bacillati</taxon>
        <taxon>Actinomycetota</taxon>
        <taxon>Actinomycetes</taxon>
        <taxon>Micromonosporales</taxon>
        <taxon>Micromonosporaceae</taxon>
        <taxon>Rhizocola</taxon>
    </lineage>
</organism>
<sequence length="81" mass="8772">MVQDTISDVVIEILARHTGLAPEEITPSLYVRDDLGLDSIDAAEIMLVLEKRTGRRCEVDEARTINTVSDIIATISSGSTA</sequence>
<evidence type="ECO:0000313" key="9">
    <source>
        <dbReference type="Proteomes" id="UP000612899"/>
    </source>
</evidence>
<keyword evidence="9" id="KW-1185">Reference proteome</keyword>
<dbReference type="AlphaFoldDB" id="A0A8J3VG96"/>
<dbReference type="InterPro" id="IPR036736">
    <property type="entry name" value="ACP-like_sf"/>
</dbReference>
<dbReference type="InterPro" id="IPR003231">
    <property type="entry name" value="ACP"/>
</dbReference>
<proteinExistence type="predicted"/>
<evidence type="ECO:0000256" key="5">
    <source>
        <dbReference type="ARBA" id="ARBA00023098"/>
    </source>
</evidence>
<feature type="domain" description="Carrier" evidence="7">
    <location>
        <begin position="4"/>
        <end position="79"/>
    </location>
</feature>
<evidence type="ECO:0000256" key="4">
    <source>
        <dbReference type="ARBA" id="ARBA00022832"/>
    </source>
</evidence>
<reference evidence="8" key="1">
    <citation type="submission" date="2021-01" db="EMBL/GenBank/DDBJ databases">
        <title>Whole genome shotgun sequence of Rhizocola hellebori NBRC 109834.</title>
        <authorList>
            <person name="Komaki H."/>
            <person name="Tamura T."/>
        </authorList>
    </citation>
    <scope>NUCLEOTIDE SEQUENCE</scope>
    <source>
        <strain evidence="8">NBRC 109834</strain>
    </source>
</reference>
<dbReference type="GO" id="GO:0009245">
    <property type="term" value="P:lipid A biosynthetic process"/>
    <property type="evidence" value="ECO:0007669"/>
    <property type="project" value="TreeGrafter"/>
</dbReference>
<protein>
    <recommendedName>
        <fullName evidence="7">Carrier domain-containing protein</fullName>
    </recommendedName>
</protein>
<keyword evidence="5" id="KW-0443">Lipid metabolism</keyword>
<keyword evidence="4" id="KW-0276">Fatty acid metabolism</keyword>
<comment type="caution">
    <text evidence="8">The sequence shown here is derived from an EMBL/GenBank/DDBJ whole genome shotgun (WGS) entry which is preliminary data.</text>
</comment>
<dbReference type="GO" id="GO:0000035">
    <property type="term" value="F:acyl binding"/>
    <property type="evidence" value="ECO:0007669"/>
    <property type="project" value="TreeGrafter"/>
</dbReference>
<dbReference type="SUPFAM" id="SSF47336">
    <property type="entry name" value="ACP-like"/>
    <property type="match status" value="1"/>
</dbReference>
<evidence type="ECO:0000256" key="6">
    <source>
        <dbReference type="ARBA" id="ARBA00023160"/>
    </source>
</evidence>
<dbReference type="GO" id="GO:0000036">
    <property type="term" value="F:acyl carrier activity"/>
    <property type="evidence" value="ECO:0007669"/>
    <property type="project" value="TreeGrafter"/>
</dbReference>
<keyword evidence="1" id="KW-0596">Phosphopantetheine</keyword>
<dbReference type="Proteomes" id="UP000612899">
    <property type="component" value="Unassembled WGS sequence"/>
</dbReference>
<dbReference type="Gene3D" id="1.10.1200.10">
    <property type="entry name" value="ACP-like"/>
    <property type="match status" value="1"/>
</dbReference>
<dbReference type="PROSITE" id="PS50075">
    <property type="entry name" value="CARRIER"/>
    <property type="match status" value="1"/>
</dbReference>
<gene>
    <name evidence="8" type="ORF">Rhe02_29690</name>
</gene>
<dbReference type="InterPro" id="IPR009081">
    <property type="entry name" value="PP-bd_ACP"/>
</dbReference>